<dbReference type="Pfam" id="PF13715">
    <property type="entry name" value="CarbopepD_reg_2"/>
    <property type="match status" value="1"/>
</dbReference>
<keyword evidence="3 7" id="KW-1134">Transmembrane beta strand</keyword>
<keyword evidence="4 7" id="KW-0812">Transmembrane</keyword>
<dbReference type="InterPro" id="IPR023996">
    <property type="entry name" value="TonB-dep_OMP_SusC/RagA"/>
</dbReference>
<dbReference type="EMBL" id="JADIMG010000079">
    <property type="protein sequence ID" value="MBO8460282.1"/>
    <property type="molecule type" value="Genomic_DNA"/>
</dbReference>
<evidence type="ECO:0000256" key="3">
    <source>
        <dbReference type="ARBA" id="ARBA00022452"/>
    </source>
</evidence>
<evidence type="ECO:0000256" key="4">
    <source>
        <dbReference type="ARBA" id="ARBA00022692"/>
    </source>
</evidence>
<dbReference type="InterPro" id="IPR012910">
    <property type="entry name" value="Plug_dom"/>
</dbReference>
<feature type="domain" description="TonB-dependent receptor plug" evidence="8">
    <location>
        <begin position="141"/>
        <end position="266"/>
    </location>
</feature>
<dbReference type="SUPFAM" id="SSF56935">
    <property type="entry name" value="Porins"/>
    <property type="match status" value="1"/>
</dbReference>
<organism evidence="9 10">
    <name type="scientific">Candidatus Gallipaludibacter merdavium</name>
    <dbReference type="NCBI Taxonomy" id="2840839"/>
    <lineage>
        <taxon>Bacteria</taxon>
        <taxon>Pseudomonadati</taxon>
        <taxon>Bacteroidota</taxon>
        <taxon>Bacteroidia</taxon>
        <taxon>Bacteroidales</taxon>
        <taxon>Candidatus Gallipaludibacter</taxon>
    </lineage>
</organism>
<dbReference type="AlphaFoldDB" id="A0A9D9HU60"/>
<keyword evidence="6 7" id="KW-0998">Cell outer membrane</keyword>
<dbReference type="InterPro" id="IPR039426">
    <property type="entry name" value="TonB-dep_rcpt-like"/>
</dbReference>
<evidence type="ECO:0000313" key="10">
    <source>
        <dbReference type="Proteomes" id="UP000823641"/>
    </source>
</evidence>
<evidence type="ECO:0000259" key="8">
    <source>
        <dbReference type="Pfam" id="PF07715"/>
    </source>
</evidence>
<dbReference type="Pfam" id="PF07715">
    <property type="entry name" value="Plug"/>
    <property type="match status" value="1"/>
</dbReference>
<evidence type="ECO:0000256" key="7">
    <source>
        <dbReference type="PROSITE-ProRule" id="PRU01360"/>
    </source>
</evidence>
<dbReference type="NCBIfam" id="TIGR04057">
    <property type="entry name" value="SusC_RagA_signa"/>
    <property type="match status" value="1"/>
</dbReference>
<reference evidence="9" key="2">
    <citation type="journal article" date="2021" name="PeerJ">
        <title>Extensive microbial diversity within the chicken gut microbiome revealed by metagenomics and culture.</title>
        <authorList>
            <person name="Gilroy R."/>
            <person name="Ravi A."/>
            <person name="Getino M."/>
            <person name="Pursley I."/>
            <person name="Horton D.L."/>
            <person name="Alikhan N.F."/>
            <person name="Baker D."/>
            <person name="Gharbi K."/>
            <person name="Hall N."/>
            <person name="Watson M."/>
            <person name="Adriaenssens E.M."/>
            <person name="Foster-Nyarko E."/>
            <person name="Jarju S."/>
            <person name="Secka A."/>
            <person name="Antonio M."/>
            <person name="Oren A."/>
            <person name="Chaudhuri R.R."/>
            <person name="La Ragione R."/>
            <person name="Hildebrand F."/>
            <person name="Pallen M.J."/>
        </authorList>
    </citation>
    <scope>NUCLEOTIDE SEQUENCE</scope>
    <source>
        <strain evidence="9">G3-3990</strain>
    </source>
</reference>
<dbReference type="Proteomes" id="UP000823641">
    <property type="component" value="Unassembled WGS sequence"/>
</dbReference>
<dbReference type="Gene3D" id="2.40.170.20">
    <property type="entry name" value="TonB-dependent receptor, beta-barrel domain"/>
    <property type="match status" value="1"/>
</dbReference>
<evidence type="ECO:0000256" key="6">
    <source>
        <dbReference type="ARBA" id="ARBA00023237"/>
    </source>
</evidence>
<sequence length="1130" mass="125698">MHYLQKTGKQVFLSLQRYFLLIVLGVLYPCVSVFAQNTPENATPITVNATVYDDKGEPIIGANVIEKGTGNGTITDFDGKFTLRVSSQATIVISYLGHKSKEIDLTKQKNPISEIVLTEDTQQIHEVVVTAMGIQKDSKRLGYAVSSINAEELTKTGATNFASALYGKAPGVRITQTQGGSAGAVAINVRGLTSITGNNQPLIILDGVPIRNGGTGDGSDFAEFGNDGRIRSNGLVDINPEDIENISILKGASATALYGSEAANGAVVITSKRAKKKGLSVDFTAQAMANVPAYLPKMQSEYGPGTYNLSYNSEFEKQTGGFYQRTYNGQTYRSVRSTNQAFGPKYDGSDVLYWDGTIRPYEAISEDPWNELFRTGLTQTYSLSIMQGTSRASTRFAYTFTNEIPNALVGTYNKHNFKLTGSYRIATPLTLEYSVNYITQDIYNRAQTSLNLYGSFSNGFSTFVDIPYLKETYTTSLGYRNTFVGGDATLTPNESWIYDPGSLTGLSNMFWNLYHKNSKETENRIIGMVRPTWQITHWLNLRAQISTDLTSAKQTIESDTERPNALYDPSGEFKMISRRYDIIYGDVMLNFNYDINRFNIAASAGWTGRYENMNNIQVATNGGLTTENWFDLNASRYTPSASIARMELLKTGYMATLSLGWDNYLFVEMTGRQERSSTLKDQSFFYPSINTSFVFTDALGSLRPSWWDLGKVRFSYGVVGNAPEPYAANIIYEQGSDNGFTWNYVPSALGNAQIRPEEKYEYEVGLESKFFNNRLSFDISYYNNIVKDQILATPQPWSSGVSTMLMNVGQVANNGWDFALSATPVLTKNFRWDITASYGFYRNKVLKLADGVPYLEIANLGGSGVKILAVEGQPMGDIYTQVPQTDENGNYLVSDNGLYLNQSDLQKVGNINPDGVGGFYSSFNFYNFFLDFSIDFRIGGDVINEMNQYATALGLTKESLQYRSTETGGLSYYYPDNNNTGAKPVQVDPSVQSGPNGEYIYHDGIINEGIVASTGQPNDYIIPAGYYYYYTYNWGTSTEQTTYMHSVYDNTYVKLRDLTFGYRFPKKWIEKAKINSLTISAYGRNLFYFYKALKNYDAESSVGTSWANQAIVGNSTTATRSFGIMLKASF</sequence>
<dbReference type="InterPro" id="IPR036942">
    <property type="entry name" value="Beta-barrel_TonB_sf"/>
</dbReference>
<dbReference type="InterPro" id="IPR008969">
    <property type="entry name" value="CarboxyPept-like_regulatory"/>
</dbReference>
<proteinExistence type="inferred from homology"/>
<comment type="caution">
    <text evidence="9">The sequence shown here is derived from an EMBL/GenBank/DDBJ whole genome shotgun (WGS) entry which is preliminary data.</text>
</comment>
<dbReference type="SUPFAM" id="SSF49464">
    <property type="entry name" value="Carboxypeptidase regulatory domain-like"/>
    <property type="match status" value="1"/>
</dbReference>
<evidence type="ECO:0000256" key="1">
    <source>
        <dbReference type="ARBA" id="ARBA00004571"/>
    </source>
</evidence>
<dbReference type="Gene3D" id="2.170.130.10">
    <property type="entry name" value="TonB-dependent receptor, plug domain"/>
    <property type="match status" value="1"/>
</dbReference>
<accession>A0A9D9HU60</accession>
<name>A0A9D9HU60_9BACT</name>
<evidence type="ECO:0000256" key="5">
    <source>
        <dbReference type="ARBA" id="ARBA00023136"/>
    </source>
</evidence>
<keyword evidence="2 7" id="KW-0813">Transport</keyword>
<evidence type="ECO:0000256" key="2">
    <source>
        <dbReference type="ARBA" id="ARBA00022448"/>
    </source>
</evidence>
<protein>
    <submittedName>
        <fullName evidence="9">SusC/RagA family TonB-linked outer membrane protein</fullName>
    </submittedName>
</protein>
<keyword evidence="5 7" id="KW-0472">Membrane</keyword>
<dbReference type="InterPro" id="IPR023997">
    <property type="entry name" value="TonB-dep_OMP_SusC/RagA_CS"/>
</dbReference>
<gene>
    <name evidence="9" type="ORF">IAA73_08125</name>
</gene>
<evidence type="ECO:0000313" key="9">
    <source>
        <dbReference type="EMBL" id="MBO8460282.1"/>
    </source>
</evidence>
<comment type="subcellular location">
    <subcellularLocation>
        <location evidence="1 7">Cell outer membrane</location>
        <topology evidence="1 7">Multi-pass membrane protein</topology>
    </subcellularLocation>
</comment>
<dbReference type="NCBIfam" id="TIGR04056">
    <property type="entry name" value="OMP_RagA_SusC"/>
    <property type="match status" value="1"/>
</dbReference>
<comment type="similarity">
    <text evidence="7">Belongs to the TonB-dependent receptor family.</text>
</comment>
<dbReference type="PROSITE" id="PS52016">
    <property type="entry name" value="TONB_DEPENDENT_REC_3"/>
    <property type="match status" value="1"/>
</dbReference>
<dbReference type="GO" id="GO:0009279">
    <property type="term" value="C:cell outer membrane"/>
    <property type="evidence" value="ECO:0007669"/>
    <property type="project" value="UniProtKB-SubCell"/>
</dbReference>
<reference evidence="9" key="1">
    <citation type="submission" date="2020-10" db="EMBL/GenBank/DDBJ databases">
        <authorList>
            <person name="Gilroy R."/>
        </authorList>
    </citation>
    <scope>NUCLEOTIDE SEQUENCE</scope>
    <source>
        <strain evidence="9">G3-3990</strain>
    </source>
</reference>
<dbReference type="InterPro" id="IPR037066">
    <property type="entry name" value="Plug_dom_sf"/>
</dbReference>